<reference evidence="1" key="1">
    <citation type="journal article" date="2023" name="Plant J.">
        <title>Genome sequences and population genomics provide insights into the demographic history, inbreeding, and mutation load of two 'living fossil' tree species of Dipteronia.</title>
        <authorList>
            <person name="Feng Y."/>
            <person name="Comes H.P."/>
            <person name="Chen J."/>
            <person name="Zhu S."/>
            <person name="Lu R."/>
            <person name="Zhang X."/>
            <person name="Li P."/>
            <person name="Qiu J."/>
            <person name="Olsen K.M."/>
            <person name="Qiu Y."/>
        </authorList>
    </citation>
    <scope>NUCLEOTIDE SEQUENCE</scope>
    <source>
        <strain evidence="1">NBL</strain>
    </source>
</reference>
<name>A0AAE0EI35_9ROSI</name>
<sequence>MEISRGVGISLQLDQSYGFYARVLVDIDLTSNQPSFFNVERDDHRGFSVDVIYEDLPERCTKCKTFGHDSARCYQKHKEINYGGGRSRSRNPMQTYRPITKTNTIGMASGIEYKIQDQSCDAQTVIFQATIMGRVILDNPRIRSDQQVLDRISKDKRGISEDLVFDNNWIPVVTKSKRKVKPTFKILFSSKSEISKGSSYKRLPAVETKIRSDYAASAAQAELSLVANWAAQIEAERNDSANLIN</sequence>
<dbReference type="PANTHER" id="PTHR31286">
    <property type="entry name" value="GLYCINE-RICH CELL WALL STRUCTURAL PROTEIN 1.8-LIKE"/>
    <property type="match status" value="1"/>
</dbReference>
<evidence type="ECO:0000313" key="2">
    <source>
        <dbReference type="Proteomes" id="UP001281410"/>
    </source>
</evidence>
<dbReference type="Proteomes" id="UP001281410">
    <property type="component" value="Unassembled WGS sequence"/>
</dbReference>
<organism evidence="1 2">
    <name type="scientific">Dipteronia sinensis</name>
    <dbReference type="NCBI Taxonomy" id="43782"/>
    <lineage>
        <taxon>Eukaryota</taxon>
        <taxon>Viridiplantae</taxon>
        <taxon>Streptophyta</taxon>
        <taxon>Embryophyta</taxon>
        <taxon>Tracheophyta</taxon>
        <taxon>Spermatophyta</taxon>
        <taxon>Magnoliopsida</taxon>
        <taxon>eudicotyledons</taxon>
        <taxon>Gunneridae</taxon>
        <taxon>Pentapetalae</taxon>
        <taxon>rosids</taxon>
        <taxon>malvids</taxon>
        <taxon>Sapindales</taxon>
        <taxon>Sapindaceae</taxon>
        <taxon>Hippocastanoideae</taxon>
        <taxon>Acereae</taxon>
        <taxon>Dipteronia</taxon>
    </lineage>
</organism>
<keyword evidence="2" id="KW-1185">Reference proteome</keyword>
<evidence type="ECO:0000313" key="1">
    <source>
        <dbReference type="EMBL" id="KAK3229191.1"/>
    </source>
</evidence>
<proteinExistence type="predicted"/>
<dbReference type="EMBL" id="JANJYJ010000001">
    <property type="protein sequence ID" value="KAK3229191.1"/>
    <property type="molecule type" value="Genomic_DNA"/>
</dbReference>
<accession>A0AAE0EI35</accession>
<dbReference type="AlphaFoldDB" id="A0AAE0EI35"/>
<protein>
    <submittedName>
        <fullName evidence="1">Uncharacterized protein</fullName>
    </submittedName>
</protein>
<dbReference type="InterPro" id="IPR040256">
    <property type="entry name" value="At4g02000-like"/>
</dbReference>
<comment type="caution">
    <text evidence="1">The sequence shown here is derived from an EMBL/GenBank/DDBJ whole genome shotgun (WGS) entry which is preliminary data.</text>
</comment>
<dbReference type="PANTHER" id="PTHR31286:SF60">
    <property type="entry name" value="PROTEIN, PUTATIVE-RELATED"/>
    <property type="match status" value="1"/>
</dbReference>
<gene>
    <name evidence="1" type="ORF">Dsin_001072</name>
</gene>